<accession>G8UIW2</accession>
<organism evidence="2 3">
    <name type="scientific">Tannerella forsythia (strain ATCC 43037 / JCM 10827 / CCUG 21028 A / KCTC 5666 / FDC 338)</name>
    <name type="common">Bacteroides forsythus</name>
    <dbReference type="NCBI Taxonomy" id="203275"/>
    <lineage>
        <taxon>Bacteria</taxon>
        <taxon>Pseudomonadati</taxon>
        <taxon>Bacteroidota</taxon>
        <taxon>Bacteroidia</taxon>
        <taxon>Bacteroidales</taxon>
        <taxon>Tannerellaceae</taxon>
        <taxon>Tannerella</taxon>
    </lineage>
</organism>
<dbReference type="EMBL" id="CP003191">
    <property type="protein sequence ID" value="AEW21241.1"/>
    <property type="molecule type" value="Genomic_DNA"/>
</dbReference>
<dbReference type="EMBL" id="CP003191">
    <property type="protein sequence ID" value="AEW20036.1"/>
    <property type="molecule type" value="Genomic_DNA"/>
</dbReference>
<keyword evidence="3" id="KW-1185">Reference proteome</keyword>
<reference evidence="2" key="2">
    <citation type="submission" date="2011-12" db="EMBL/GenBank/DDBJ databases">
        <authorList>
            <person name="Dewhirst F."/>
            <person name="Tanner A."/>
            <person name="Izard J."/>
            <person name="Brinkac L."/>
            <person name="Durkin A.S."/>
            <person name="Hostetler J."/>
            <person name="Shetty J."/>
            <person name="Torralba M."/>
            <person name="Gill S."/>
            <person name="Nelson K."/>
        </authorList>
    </citation>
    <scope>NUCLEOTIDE SEQUENCE</scope>
    <source>
        <strain evidence="2">92A2</strain>
    </source>
</reference>
<dbReference type="KEGG" id="tfo:BFO_0638"/>
<gene>
    <name evidence="1" type="ordered locus">BFO_0638</name>
    <name evidence="2" type="ordered locus">BFO_3318</name>
</gene>
<proteinExistence type="predicted"/>
<evidence type="ECO:0000313" key="1">
    <source>
        <dbReference type="EMBL" id="AEW20036.1"/>
    </source>
</evidence>
<reference evidence="3" key="1">
    <citation type="submission" date="2011-12" db="EMBL/GenBank/DDBJ databases">
        <title>Complete sequence of Tannerella forsythia ATCC 43037.</title>
        <authorList>
            <person name="Dewhirst F."/>
            <person name="Tanner A."/>
            <person name="Izard J."/>
            <person name="Brinkac L."/>
            <person name="Durkin A.S."/>
            <person name="Hostetler J."/>
            <person name="Shetty J."/>
            <person name="Torralba M."/>
            <person name="Gill S."/>
            <person name="Nelson K."/>
        </authorList>
    </citation>
    <scope>NUCLEOTIDE SEQUENCE [LARGE SCALE GENOMIC DNA]</scope>
    <source>
        <strain evidence="3">ATCC 43037 / JCM 10827 / CCUG 33226 / KCTC 5666 / FDC 338</strain>
    </source>
</reference>
<evidence type="ECO:0000313" key="3">
    <source>
        <dbReference type="Proteomes" id="UP000005436"/>
    </source>
</evidence>
<name>G8UIW2_TANFA</name>
<protein>
    <submittedName>
        <fullName evidence="2">Uncharacterized protein</fullName>
    </submittedName>
</protein>
<dbReference type="KEGG" id="tfo:BFO_3318"/>
<dbReference type="Proteomes" id="UP000005436">
    <property type="component" value="Chromosome"/>
</dbReference>
<dbReference type="HOGENOM" id="CLU_3240717_0_0_10"/>
<dbReference type="AlphaFoldDB" id="G8UIW2"/>
<sequence length="43" mass="5048">MIYLHTSFDIRNLFSVLSIMSKNSSFRFFLFPPSSSFKRTPLS</sequence>
<evidence type="ECO:0000313" key="2">
    <source>
        <dbReference type="EMBL" id="AEW21241.1"/>
    </source>
</evidence>